<dbReference type="Proteomes" id="UP000234366">
    <property type="component" value="Chromosome"/>
</dbReference>
<evidence type="ECO:0000256" key="1">
    <source>
        <dbReference type="SAM" id="Phobius"/>
    </source>
</evidence>
<reference evidence="2 3" key="1">
    <citation type="submission" date="2017-11" db="EMBL/GenBank/DDBJ databases">
        <title>Genome sequence and genome mining of multiple bioactive secondary metabolites from a deep sea-derived Bacillus siamensis SCSIO 05746.</title>
        <authorList>
            <person name="Pan H.-Q."/>
            <person name="Ju J.-H."/>
        </authorList>
    </citation>
    <scope>NUCLEOTIDE SEQUENCE [LARGE SCALE GENOMIC DNA]</scope>
    <source>
        <strain evidence="2 3">SCSIO 05746</strain>
    </source>
</reference>
<dbReference type="KEGG" id="bsia:CWD84_00740"/>
<dbReference type="Pfam" id="PF17369">
    <property type="entry name" value="DUF5391"/>
    <property type="match status" value="1"/>
</dbReference>
<feature type="transmembrane region" description="Helical" evidence="1">
    <location>
        <begin position="106"/>
        <end position="127"/>
    </location>
</feature>
<accession>A0AAI8HK64</accession>
<dbReference type="RefSeq" id="WP_060963865.1">
    <property type="nucleotide sequence ID" value="NZ_CP025001.1"/>
</dbReference>
<feature type="transmembrane region" description="Helical" evidence="1">
    <location>
        <begin position="73"/>
        <end position="100"/>
    </location>
</feature>
<sequence>MNQKKKGTIAVTLLSALMFCLLPVIVSLSPLAETGPNANRFNSAGMWAAVGQILVIYAVPFIMYVLGVRVMKIIMAVFCGIGLIICAAVLLVALLAAISLGQELSLYYGPLAWSGAAFIVNVIWYIAAFRSSPKHQQQAM</sequence>
<keyword evidence="1" id="KW-0812">Transmembrane</keyword>
<dbReference type="EMBL" id="CP025001">
    <property type="protein sequence ID" value="AUJ75450.1"/>
    <property type="molecule type" value="Genomic_DNA"/>
</dbReference>
<keyword evidence="1" id="KW-0472">Membrane</keyword>
<evidence type="ECO:0000313" key="3">
    <source>
        <dbReference type="Proteomes" id="UP000234366"/>
    </source>
</evidence>
<organism evidence="2 3">
    <name type="scientific">Bacillus siamensis</name>
    <dbReference type="NCBI Taxonomy" id="659243"/>
    <lineage>
        <taxon>Bacteria</taxon>
        <taxon>Bacillati</taxon>
        <taxon>Bacillota</taxon>
        <taxon>Bacilli</taxon>
        <taxon>Bacillales</taxon>
        <taxon>Bacillaceae</taxon>
        <taxon>Bacillus</taxon>
        <taxon>Bacillus amyloliquefaciens group</taxon>
    </lineage>
</organism>
<gene>
    <name evidence="2" type="ORF">CWD84_00740</name>
</gene>
<evidence type="ECO:0008006" key="4">
    <source>
        <dbReference type="Google" id="ProtNLM"/>
    </source>
</evidence>
<dbReference type="AlphaFoldDB" id="A0AAI8HK64"/>
<keyword evidence="3" id="KW-1185">Reference proteome</keyword>
<dbReference type="InterPro" id="IPR020204">
    <property type="entry name" value="Uncharacterised_YxaJ"/>
</dbReference>
<name>A0AAI8HK64_9BACI</name>
<keyword evidence="1" id="KW-1133">Transmembrane helix</keyword>
<evidence type="ECO:0000313" key="2">
    <source>
        <dbReference type="EMBL" id="AUJ75450.1"/>
    </source>
</evidence>
<proteinExistence type="predicted"/>
<protein>
    <recommendedName>
        <fullName evidence="4">DUF5391 domain-containing protein</fullName>
    </recommendedName>
</protein>
<feature type="transmembrane region" description="Helical" evidence="1">
    <location>
        <begin position="44"/>
        <end position="66"/>
    </location>
</feature>